<dbReference type="Proteomes" id="UP001311915">
    <property type="component" value="Unassembled WGS sequence"/>
</dbReference>
<organism evidence="2 3">
    <name type="scientific">Solanum pinnatisectum</name>
    <name type="common">tansyleaf nightshade</name>
    <dbReference type="NCBI Taxonomy" id="50273"/>
    <lineage>
        <taxon>Eukaryota</taxon>
        <taxon>Viridiplantae</taxon>
        <taxon>Streptophyta</taxon>
        <taxon>Embryophyta</taxon>
        <taxon>Tracheophyta</taxon>
        <taxon>Spermatophyta</taxon>
        <taxon>Magnoliopsida</taxon>
        <taxon>eudicotyledons</taxon>
        <taxon>Gunneridae</taxon>
        <taxon>Pentapetalae</taxon>
        <taxon>asterids</taxon>
        <taxon>lamiids</taxon>
        <taxon>Solanales</taxon>
        <taxon>Solanaceae</taxon>
        <taxon>Solanoideae</taxon>
        <taxon>Solaneae</taxon>
        <taxon>Solanum</taxon>
    </lineage>
</organism>
<dbReference type="EMBL" id="JAWPEI010000006">
    <property type="protein sequence ID" value="KAK4725407.1"/>
    <property type="molecule type" value="Genomic_DNA"/>
</dbReference>
<proteinExistence type="predicted"/>
<evidence type="ECO:0000259" key="1">
    <source>
        <dbReference type="SMART" id="SM01054"/>
    </source>
</evidence>
<dbReference type="PANTHER" id="PTHR33923">
    <property type="entry name" value="CALMODULIN-BINDING PROTEIN-RELATED"/>
    <property type="match status" value="1"/>
</dbReference>
<dbReference type="AlphaFoldDB" id="A0AAV9LI72"/>
<keyword evidence="3" id="KW-1185">Reference proteome</keyword>
<evidence type="ECO:0000313" key="3">
    <source>
        <dbReference type="Proteomes" id="UP001311915"/>
    </source>
</evidence>
<sequence length="89" mass="10317">MILLKRSIKVLERARKVNPQPPRLLPPTPDQEQEKVDLRNQITDERKKAEQWMLDNGVQHMVIKLTPARKTRVAMLVEAFEAVVPLPEV</sequence>
<dbReference type="Pfam" id="PF07839">
    <property type="entry name" value="CaM_binding"/>
    <property type="match status" value="1"/>
</dbReference>
<dbReference type="GO" id="GO:0005516">
    <property type="term" value="F:calmodulin binding"/>
    <property type="evidence" value="ECO:0007669"/>
    <property type="project" value="InterPro"/>
</dbReference>
<reference evidence="2 3" key="1">
    <citation type="submission" date="2023-10" db="EMBL/GenBank/DDBJ databases">
        <title>Genome-Wide Identification Analysis in wild type Solanum Pinnatisectum Reveals Some Genes Defensing Phytophthora Infestans.</title>
        <authorList>
            <person name="Sun C."/>
        </authorList>
    </citation>
    <scope>NUCLEOTIDE SEQUENCE [LARGE SCALE GENOMIC DNA]</scope>
    <source>
        <strain evidence="2">LQN</strain>
        <tissue evidence="2">Leaf</tissue>
    </source>
</reference>
<name>A0AAV9LI72_9SOLN</name>
<evidence type="ECO:0000313" key="2">
    <source>
        <dbReference type="EMBL" id="KAK4725407.1"/>
    </source>
</evidence>
<feature type="domain" description="Calmodulin-binding" evidence="1">
    <location>
        <begin position="2"/>
        <end position="85"/>
    </location>
</feature>
<comment type="caution">
    <text evidence="2">The sequence shown here is derived from an EMBL/GenBank/DDBJ whole genome shotgun (WGS) entry which is preliminary data.</text>
</comment>
<protein>
    <recommendedName>
        <fullName evidence="1">Calmodulin-binding domain-containing protein</fullName>
    </recommendedName>
</protein>
<gene>
    <name evidence="2" type="ORF">R3W88_028186</name>
</gene>
<accession>A0AAV9LI72</accession>
<dbReference type="InterPro" id="IPR044681">
    <property type="entry name" value="PICBP-like"/>
</dbReference>
<dbReference type="SMART" id="SM01054">
    <property type="entry name" value="CaM_binding"/>
    <property type="match status" value="1"/>
</dbReference>
<dbReference type="InterPro" id="IPR012417">
    <property type="entry name" value="CaM-bd_dom_pln"/>
</dbReference>
<dbReference type="PANTHER" id="PTHR33923:SF10">
    <property type="entry name" value="CALMODULIN-BINDING DOMAIN-CONTAINING PROTEIN"/>
    <property type="match status" value="1"/>
</dbReference>